<dbReference type="PROSITE" id="PS50011">
    <property type="entry name" value="PROTEIN_KINASE_DOM"/>
    <property type="match status" value="1"/>
</dbReference>
<evidence type="ECO:0000256" key="5">
    <source>
        <dbReference type="ARBA" id="ARBA00022679"/>
    </source>
</evidence>
<dbReference type="SUPFAM" id="SSF56112">
    <property type="entry name" value="Protein kinase-like (PK-like)"/>
    <property type="match status" value="1"/>
</dbReference>
<evidence type="ECO:0000256" key="4">
    <source>
        <dbReference type="ARBA" id="ARBA00022614"/>
    </source>
</evidence>
<keyword evidence="6 16" id="KW-0812">Transmembrane</keyword>
<keyword evidence="9" id="KW-0418">Kinase</keyword>
<dbReference type="InterPro" id="IPR000719">
    <property type="entry name" value="Prot_kinase_dom"/>
</dbReference>
<accession>A0ABR2AWW1</accession>
<evidence type="ECO:0000259" key="17">
    <source>
        <dbReference type="PROSITE" id="PS50011"/>
    </source>
</evidence>
<evidence type="ECO:0000256" key="1">
    <source>
        <dbReference type="ARBA" id="ARBA00004370"/>
    </source>
</evidence>
<name>A0ABR2AWW1_9ROSI</name>
<keyword evidence="8 15" id="KW-0547">Nucleotide-binding</keyword>
<feature type="binding site" evidence="15">
    <location>
        <position position="215"/>
    </location>
    <ligand>
        <name>ATP</name>
        <dbReference type="ChEBI" id="CHEBI:30616"/>
    </ligand>
</feature>
<comment type="catalytic activity">
    <reaction evidence="14">
        <text>L-seryl-[protein] + ATP = O-phospho-L-seryl-[protein] + ADP + H(+)</text>
        <dbReference type="Rhea" id="RHEA:17989"/>
        <dbReference type="Rhea" id="RHEA-COMP:9863"/>
        <dbReference type="Rhea" id="RHEA-COMP:11604"/>
        <dbReference type="ChEBI" id="CHEBI:15378"/>
        <dbReference type="ChEBI" id="CHEBI:29999"/>
        <dbReference type="ChEBI" id="CHEBI:30616"/>
        <dbReference type="ChEBI" id="CHEBI:83421"/>
        <dbReference type="ChEBI" id="CHEBI:456216"/>
        <dbReference type="EC" id="2.7.11.1"/>
    </reaction>
</comment>
<dbReference type="EMBL" id="JBBPBM010000276">
    <property type="protein sequence ID" value="KAK8498197.1"/>
    <property type="molecule type" value="Genomic_DNA"/>
</dbReference>
<dbReference type="Gene3D" id="3.30.200.20">
    <property type="entry name" value="Phosphorylase Kinase, domain 1"/>
    <property type="match status" value="1"/>
</dbReference>
<feature type="domain" description="Protein kinase" evidence="17">
    <location>
        <begin position="186"/>
        <end position="346"/>
    </location>
</feature>
<dbReference type="PRINTS" id="PR00019">
    <property type="entry name" value="LEURICHRPT"/>
</dbReference>
<evidence type="ECO:0000256" key="7">
    <source>
        <dbReference type="ARBA" id="ARBA00022737"/>
    </source>
</evidence>
<sequence>MSPGDLSNLEQLNLASNNLRGPIPDQLGNCLKLFRLNLSRNNLEESIPFSLSYITALHSLDLSQNSLIGDIPRQLGKLQHLEILDLSHNMLKGTIKAYVVTPCVPSSRANNGLRNNTKLIILVVVPLFEGVLLLFILVASCFSPCRKSPTRKSELREGGQHGNVFSLLEFNGGILHDIIIEATADFSSEYCIGSGGYGTVYKAALPTGQVVAVKKLHQSEDNMLISNSKDFRSEIVALSETRHRNIVQMYGFCSHPKHSFLVYEFVERGSLKMVLSNNEQAKELDWKKRLNVVKGLADALSYMHHDHSQPIVHRDISSNNVLLYLDYEARVSDFSTARILSPDSSH</sequence>
<gene>
    <name evidence="18" type="ORF">V6N12_067625</name>
</gene>
<evidence type="ECO:0000256" key="9">
    <source>
        <dbReference type="ARBA" id="ARBA00022777"/>
    </source>
</evidence>
<keyword evidence="7" id="KW-0677">Repeat</keyword>
<evidence type="ECO:0000256" key="3">
    <source>
        <dbReference type="ARBA" id="ARBA00022527"/>
    </source>
</evidence>
<comment type="catalytic activity">
    <reaction evidence="13">
        <text>L-threonyl-[protein] + ATP = O-phospho-L-threonyl-[protein] + ADP + H(+)</text>
        <dbReference type="Rhea" id="RHEA:46608"/>
        <dbReference type="Rhea" id="RHEA-COMP:11060"/>
        <dbReference type="Rhea" id="RHEA-COMP:11605"/>
        <dbReference type="ChEBI" id="CHEBI:15378"/>
        <dbReference type="ChEBI" id="CHEBI:30013"/>
        <dbReference type="ChEBI" id="CHEBI:30616"/>
        <dbReference type="ChEBI" id="CHEBI:61977"/>
        <dbReference type="ChEBI" id="CHEBI:456216"/>
        <dbReference type="EC" id="2.7.11.1"/>
    </reaction>
</comment>
<dbReference type="Proteomes" id="UP001472677">
    <property type="component" value="Unassembled WGS sequence"/>
</dbReference>
<dbReference type="Pfam" id="PF00069">
    <property type="entry name" value="Pkinase"/>
    <property type="match status" value="1"/>
</dbReference>
<evidence type="ECO:0000256" key="8">
    <source>
        <dbReference type="ARBA" id="ARBA00022741"/>
    </source>
</evidence>
<dbReference type="PROSITE" id="PS00107">
    <property type="entry name" value="PROTEIN_KINASE_ATP"/>
    <property type="match status" value="1"/>
</dbReference>
<dbReference type="InterPro" id="IPR017441">
    <property type="entry name" value="Protein_kinase_ATP_BS"/>
</dbReference>
<feature type="transmembrane region" description="Helical" evidence="16">
    <location>
        <begin position="119"/>
        <end position="142"/>
    </location>
</feature>
<dbReference type="PANTHER" id="PTHR48005">
    <property type="entry name" value="LEUCINE RICH REPEAT KINASE 2"/>
    <property type="match status" value="1"/>
</dbReference>
<evidence type="ECO:0000256" key="13">
    <source>
        <dbReference type="ARBA" id="ARBA00047899"/>
    </source>
</evidence>
<dbReference type="PANTHER" id="PTHR48005:SF72">
    <property type="entry name" value="REPEAT RECEPTOR-LIKE PROTEIN KINASE FAMILY PROTEIN, PUTATIVE-RELATED"/>
    <property type="match status" value="1"/>
</dbReference>
<dbReference type="InterPro" id="IPR001611">
    <property type="entry name" value="Leu-rich_rpt"/>
</dbReference>
<dbReference type="Pfam" id="PF00560">
    <property type="entry name" value="LRR_1"/>
    <property type="match status" value="4"/>
</dbReference>
<dbReference type="InterPro" id="IPR008266">
    <property type="entry name" value="Tyr_kinase_AS"/>
</dbReference>
<evidence type="ECO:0000256" key="16">
    <source>
        <dbReference type="SAM" id="Phobius"/>
    </source>
</evidence>
<evidence type="ECO:0000313" key="18">
    <source>
        <dbReference type="EMBL" id="KAK8498197.1"/>
    </source>
</evidence>
<dbReference type="InterPro" id="IPR051420">
    <property type="entry name" value="Ser_Thr_Kinases_DiverseReg"/>
</dbReference>
<dbReference type="EC" id="2.7.11.1" evidence="2"/>
<evidence type="ECO:0000256" key="2">
    <source>
        <dbReference type="ARBA" id="ARBA00012513"/>
    </source>
</evidence>
<dbReference type="InterPro" id="IPR011009">
    <property type="entry name" value="Kinase-like_dom_sf"/>
</dbReference>
<keyword evidence="11 16" id="KW-1133">Transmembrane helix</keyword>
<evidence type="ECO:0000256" key="14">
    <source>
        <dbReference type="ARBA" id="ARBA00048679"/>
    </source>
</evidence>
<organism evidence="18 19">
    <name type="scientific">Hibiscus sabdariffa</name>
    <name type="common">roselle</name>
    <dbReference type="NCBI Taxonomy" id="183260"/>
    <lineage>
        <taxon>Eukaryota</taxon>
        <taxon>Viridiplantae</taxon>
        <taxon>Streptophyta</taxon>
        <taxon>Embryophyta</taxon>
        <taxon>Tracheophyta</taxon>
        <taxon>Spermatophyta</taxon>
        <taxon>Magnoliopsida</taxon>
        <taxon>eudicotyledons</taxon>
        <taxon>Gunneridae</taxon>
        <taxon>Pentapetalae</taxon>
        <taxon>rosids</taxon>
        <taxon>malvids</taxon>
        <taxon>Malvales</taxon>
        <taxon>Malvaceae</taxon>
        <taxon>Malvoideae</taxon>
        <taxon>Hibiscus</taxon>
    </lineage>
</organism>
<evidence type="ECO:0000313" key="19">
    <source>
        <dbReference type="Proteomes" id="UP001472677"/>
    </source>
</evidence>
<reference evidence="18 19" key="1">
    <citation type="journal article" date="2024" name="G3 (Bethesda)">
        <title>Genome assembly of Hibiscus sabdariffa L. provides insights into metabolisms of medicinal natural products.</title>
        <authorList>
            <person name="Kim T."/>
        </authorList>
    </citation>
    <scope>NUCLEOTIDE SEQUENCE [LARGE SCALE GENOMIC DNA]</scope>
    <source>
        <strain evidence="18">TK-2024</strain>
        <tissue evidence="18">Old leaves</tissue>
    </source>
</reference>
<evidence type="ECO:0000256" key="6">
    <source>
        <dbReference type="ARBA" id="ARBA00022692"/>
    </source>
</evidence>
<evidence type="ECO:0000256" key="11">
    <source>
        <dbReference type="ARBA" id="ARBA00022989"/>
    </source>
</evidence>
<keyword evidence="10 15" id="KW-0067">ATP-binding</keyword>
<evidence type="ECO:0000256" key="10">
    <source>
        <dbReference type="ARBA" id="ARBA00022840"/>
    </source>
</evidence>
<evidence type="ECO:0000256" key="12">
    <source>
        <dbReference type="ARBA" id="ARBA00023136"/>
    </source>
</evidence>
<comment type="caution">
    <text evidence="18">The sequence shown here is derived from an EMBL/GenBank/DDBJ whole genome shotgun (WGS) entry which is preliminary data.</text>
</comment>
<comment type="subcellular location">
    <subcellularLocation>
        <location evidence="1">Membrane</location>
    </subcellularLocation>
</comment>
<keyword evidence="5" id="KW-0808">Transferase</keyword>
<dbReference type="PROSITE" id="PS00109">
    <property type="entry name" value="PROTEIN_KINASE_TYR"/>
    <property type="match status" value="1"/>
</dbReference>
<dbReference type="SUPFAM" id="SSF52058">
    <property type="entry name" value="L domain-like"/>
    <property type="match status" value="1"/>
</dbReference>
<proteinExistence type="predicted"/>
<keyword evidence="3" id="KW-0723">Serine/threonine-protein kinase</keyword>
<keyword evidence="12 16" id="KW-0472">Membrane</keyword>
<dbReference type="InterPro" id="IPR032675">
    <property type="entry name" value="LRR_dom_sf"/>
</dbReference>
<protein>
    <recommendedName>
        <fullName evidence="2">non-specific serine/threonine protein kinase</fullName>
        <ecNumber evidence="2">2.7.11.1</ecNumber>
    </recommendedName>
</protein>
<keyword evidence="19" id="KW-1185">Reference proteome</keyword>
<dbReference type="Gene3D" id="1.10.510.10">
    <property type="entry name" value="Transferase(Phosphotransferase) domain 1"/>
    <property type="match status" value="1"/>
</dbReference>
<keyword evidence="4" id="KW-0433">Leucine-rich repeat</keyword>
<dbReference type="Gene3D" id="3.80.10.10">
    <property type="entry name" value="Ribonuclease Inhibitor"/>
    <property type="match status" value="1"/>
</dbReference>
<evidence type="ECO:0000256" key="15">
    <source>
        <dbReference type="PROSITE-ProRule" id="PRU10141"/>
    </source>
</evidence>